<dbReference type="InterPro" id="IPR003594">
    <property type="entry name" value="HATPase_dom"/>
</dbReference>
<keyword evidence="6 12" id="KW-0418">Kinase</keyword>
<evidence type="ECO:0000256" key="2">
    <source>
        <dbReference type="ARBA" id="ARBA00012438"/>
    </source>
</evidence>
<dbReference type="InterPro" id="IPR036890">
    <property type="entry name" value="HATPase_C_sf"/>
</dbReference>
<dbReference type="InterPro" id="IPR011712">
    <property type="entry name" value="Sig_transdc_His_kin_sub3_dim/P"/>
</dbReference>
<evidence type="ECO:0000256" key="4">
    <source>
        <dbReference type="ARBA" id="ARBA00022679"/>
    </source>
</evidence>
<dbReference type="EC" id="2.7.13.3" evidence="2"/>
<name>A0ABU2LX18_9ACTN</name>
<evidence type="ECO:0000256" key="6">
    <source>
        <dbReference type="ARBA" id="ARBA00022777"/>
    </source>
</evidence>
<dbReference type="Pfam" id="PF02518">
    <property type="entry name" value="HATPase_c"/>
    <property type="match status" value="1"/>
</dbReference>
<dbReference type="CDD" id="cd16917">
    <property type="entry name" value="HATPase_UhpB-NarQ-NarX-like"/>
    <property type="match status" value="1"/>
</dbReference>
<evidence type="ECO:0000259" key="11">
    <source>
        <dbReference type="Pfam" id="PF07730"/>
    </source>
</evidence>
<keyword evidence="8" id="KW-0902">Two-component regulatory system</keyword>
<evidence type="ECO:0000256" key="9">
    <source>
        <dbReference type="SAM" id="Phobius"/>
    </source>
</evidence>
<dbReference type="Gene3D" id="3.30.565.10">
    <property type="entry name" value="Histidine kinase-like ATPase, C-terminal domain"/>
    <property type="match status" value="1"/>
</dbReference>
<evidence type="ECO:0000256" key="5">
    <source>
        <dbReference type="ARBA" id="ARBA00022741"/>
    </source>
</evidence>
<evidence type="ECO:0000313" key="12">
    <source>
        <dbReference type="EMBL" id="MDT0322151.1"/>
    </source>
</evidence>
<accession>A0ABU2LX18</accession>
<feature type="transmembrane region" description="Helical" evidence="9">
    <location>
        <begin position="21"/>
        <end position="39"/>
    </location>
</feature>
<dbReference type="Pfam" id="PF07730">
    <property type="entry name" value="HisKA_3"/>
    <property type="match status" value="1"/>
</dbReference>
<evidence type="ECO:0000259" key="10">
    <source>
        <dbReference type="Pfam" id="PF02518"/>
    </source>
</evidence>
<keyword evidence="5" id="KW-0547">Nucleotide-binding</keyword>
<proteinExistence type="predicted"/>
<keyword evidence="9" id="KW-0812">Transmembrane</keyword>
<dbReference type="Proteomes" id="UP001183420">
    <property type="component" value="Unassembled WGS sequence"/>
</dbReference>
<feature type="domain" description="Signal transduction histidine kinase subgroup 3 dimerisation and phosphoacceptor" evidence="11">
    <location>
        <begin position="194"/>
        <end position="263"/>
    </location>
</feature>
<dbReference type="InterPro" id="IPR050482">
    <property type="entry name" value="Sensor_HK_TwoCompSys"/>
</dbReference>
<reference evidence="13" key="1">
    <citation type="submission" date="2023-07" db="EMBL/GenBank/DDBJ databases">
        <title>30 novel species of actinomycetes from the DSMZ collection.</title>
        <authorList>
            <person name="Nouioui I."/>
        </authorList>
    </citation>
    <scope>NUCLEOTIDE SEQUENCE [LARGE SCALE GENOMIC DNA]</scope>
    <source>
        <strain evidence="13">DSM 44918</strain>
    </source>
</reference>
<dbReference type="RefSeq" id="WP_311602624.1">
    <property type="nucleotide sequence ID" value="NZ_JAVREM010000055.1"/>
</dbReference>
<feature type="transmembrane region" description="Helical" evidence="9">
    <location>
        <begin position="99"/>
        <end position="123"/>
    </location>
</feature>
<evidence type="ECO:0000256" key="8">
    <source>
        <dbReference type="ARBA" id="ARBA00023012"/>
    </source>
</evidence>
<organism evidence="12 13">
    <name type="scientific">Streptomyces millisiae</name>
    <dbReference type="NCBI Taxonomy" id="3075542"/>
    <lineage>
        <taxon>Bacteria</taxon>
        <taxon>Bacillati</taxon>
        <taxon>Actinomycetota</taxon>
        <taxon>Actinomycetes</taxon>
        <taxon>Kitasatosporales</taxon>
        <taxon>Streptomycetaceae</taxon>
        <taxon>Streptomyces</taxon>
    </lineage>
</organism>
<feature type="transmembrane region" description="Helical" evidence="9">
    <location>
        <begin position="69"/>
        <end position="87"/>
    </location>
</feature>
<keyword evidence="9" id="KW-0472">Membrane</keyword>
<protein>
    <recommendedName>
        <fullName evidence="2">histidine kinase</fullName>
        <ecNumber evidence="2">2.7.13.3</ecNumber>
    </recommendedName>
</protein>
<comment type="catalytic activity">
    <reaction evidence="1">
        <text>ATP + protein L-histidine = ADP + protein N-phospho-L-histidine.</text>
        <dbReference type="EC" id="2.7.13.3"/>
    </reaction>
</comment>
<feature type="domain" description="Histidine kinase/HSP90-like ATPase" evidence="10">
    <location>
        <begin position="310"/>
        <end position="397"/>
    </location>
</feature>
<keyword evidence="7" id="KW-0067">ATP-binding</keyword>
<dbReference type="Gene3D" id="1.20.5.1930">
    <property type="match status" value="1"/>
</dbReference>
<keyword evidence="3" id="KW-0597">Phosphoprotein</keyword>
<evidence type="ECO:0000256" key="3">
    <source>
        <dbReference type="ARBA" id="ARBA00022553"/>
    </source>
</evidence>
<evidence type="ECO:0000256" key="7">
    <source>
        <dbReference type="ARBA" id="ARBA00022840"/>
    </source>
</evidence>
<evidence type="ECO:0000256" key="1">
    <source>
        <dbReference type="ARBA" id="ARBA00000085"/>
    </source>
</evidence>
<keyword evidence="13" id="KW-1185">Reference proteome</keyword>
<dbReference type="PANTHER" id="PTHR24421:SF10">
    <property type="entry name" value="NITRATE_NITRITE SENSOR PROTEIN NARQ"/>
    <property type="match status" value="1"/>
</dbReference>
<keyword evidence="4" id="KW-0808">Transferase</keyword>
<keyword evidence="9" id="KW-1133">Transmembrane helix</keyword>
<evidence type="ECO:0000313" key="13">
    <source>
        <dbReference type="Proteomes" id="UP001183420"/>
    </source>
</evidence>
<gene>
    <name evidence="12" type="ORF">RNC47_27855</name>
</gene>
<dbReference type="PANTHER" id="PTHR24421">
    <property type="entry name" value="NITRATE/NITRITE SENSOR PROTEIN NARX-RELATED"/>
    <property type="match status" value="1"/>
</dbReference>
<dbReference type="SUPFAM" id="SSF55874">
    <property type="entry name" value="ATPase domain of HSP90 chaperone/DNA topoisomerase II/histidine kinase"/>
    <property type="match status" value="1"/>
</dbReference>
<feature type="transmembrane region" description="Helical" evidence="9">
    <location>
        <begin position="143"/>
        <end position="161"/>
    </location>
</feature>
<comment type="caution">
    <text evidence="12">The sequence shown here is derived from an EMBL/GenBank/DDBJ whole genome shotgun (WGS) entry which is preliminary data.</text>
</comment>
<sequence length="409" mass="43012">MALTFPRRSPGAAEPWFRVDVLMALLGVVLLVETGALFLRDLDLGPLALAGDIAVRTACWAAFGVRHRWPVAVATGALLACLGYYPLSSADGATPMIALVAALYTVARAGQLAAAVTLAALAVLFVTYGETLAEDGVRHVDNVALLMLSGWVVSLIALGHAMRVRSAYQQEVEQRMLAAERERDGRARQSATEERLRIARELHDVLGHNISLINVQSAAALHRSAKRPGQTAELVTALEFVRDTSKEALRELRATLGVLRQVDEAAPTEPAPAGLERIAELAERASVGGLRVRVTTEGEPPVVPAQISLAAYRIVQESLTNVTRHAGANTAEVHLAYGPGELRLRVEDDGAGASDAGALGSGIAGMAARARALGGELTAANREAAPGFRVSARLPLPGARLADGRPTAG</sequence>
<dbReference type="EMBL" id="JAVREM010000055">
    <property type="protein sequence ID" value="MDT0322151.1"/>
    <property type="molecule type" value="Genomic_DNA"/>
</dbReference>
<dbReference type="GO" id="GO:0016301">
    <property type="term" value="F:kinase activity"/>
    <property type="evidence" value="ECO:0007669"/>
    <property type="project" value="UniProtKB-KW"/>
</dbReference>